<evidence type="ECO:0000313" key="3">
    <source>
        <dbReference type="Proteomes" id="UP000305778"/>
    </source>
</evidence>
<sequence length="285" mass="30030">MAQCRICGTEMSQGRGRARRTCSPACRQAAHRRRQAEQVAALRAAAARPAPTLAPPVPAPVKLPVPDDSPAGQIRAAGARLLAAVEAAAWRAAQDWDTDTSGALPGHRRTTPEDTVTTVRALAEQAVASILASAPKTSRNEPAPVAHAAPAVAVPARPEPTGPASPGPSRNEPATEPTTAPEGIPPRPQKLPQNEAFAIADAATLVRDPDHRDNHRWILRSGDTVLGHVEPSYGGISRSGRNGWISRLDGIPGPRCKSRNGAAMDLASRWFRVVTSPPKRTITGD</sequence>
<gene>
    <name evidence="2" type="ORF">FCI23_10765</name>
</gene>
<reference evidence="2 3" key="1">
    <citation type="submission" date="2019-04" db="EMBL/GenBank/DDBJ databases">
        <title>Streptomyces oryziradicis sp. nov., a novel actinomycete isolated from rhizosphere soil of rice (Oryza sativa L.).</title>
        <authorList>
            <person name="Li C."/>
        </authorList>
    </citation>
    <scope>NUCLEOTIDE SEQUENCE [LARGE SCALE GENOMIC DNA]</scope>
    <source>
        <strain evidence="2 3">NEAU-C40</strain>
    </source>
</reference>
<proteinExistence type="predicted"/>
<dbReference type="OrthoDB" id="4252033at2"/>
<accession>A0A4U0SR76</accession>
<feature type="region of interest" description="Disordered" evidence="1">
    <location>
        <begin position="134"/>
        <end position="190"/>
    </location>
</feature>
<feature type="compositionally biased region" description="Pro residues" evidence="1">
    <location>
        <begin position="157"/>
        <end position="166"/>
    </location>
</feature>
<evidence type="ECO:0000313" key="2">
    <source>
        <dbReference type="EMBL" id="TKA11793.1"/>
    </source>
</evidence>
<protein>
    <submittedName>
        <fullName evidence="2">Uncharacterized protein</fullName>
    </submittedName>
</protein>
<dbReference type="RefSeq" id="WP_136723253.1">
    <property type="nucleotide sequence ID" value="NZ_SUMC01000007.1"/>
</dbReference>
<organism evidence="2 3">
    <name type="scientific">Actinacidiphila oryziradicis</name>
    <dbReference type="NCBI Taxonomy" id="2571141"/>
    <lineage>
        <taxon>Bacteria</taxon>
        <taxon>Bacillati</taxon>
        <taxon>Actinomycetota</taxon>
        <taxon>Actinomycetes</taxon>
        <taxon>Kitasatosporales</taxon>
        <taxon>Streptomycetaceae</taxon>
        <taxon>Actinacidiphila</taxon>
    </lineage>
</organism>
<comment type="caution">
    <text evidence="2">The sequence shown here is derived from an EMBL/GenBank/DDBJ whole genome shotgun (WGS) entry which is preliminary data.</text>
</comment>
<dbReference type="AlphaFoldDB" id="A0A4U0SR76"/>
<name>A0A4U0SR76_9ACTN</name>
<dbReference type="Proteomes" id="UP000305778">
    <property type="component" value="Unassembled WGS sequence"/>
</dbReference>
<keyword evidence="3" id="KW-1185">Reference proteome</keyword>
<dbReference type="EMBL" id="SUMC01000007">
    <property type="protein sequence ID" value="TKA11793.1"/>
    <property type="molecule type" value="Genomic_DNA"/>
</dbReference>
<evidence type="ECO:0000256" key="1">
    <source>
        <dbReference type="SAM" id="MobiDB-lite"/>
    </source>
</evidence>
<feature type="compositionally biased region" description="Low complexity" evidence="1">
    <location>
        <begin position="142"/>
        <end position="156"/>
    </location>
</feature>